<dbReference type="PANTHER" id="PTHR11348">
    <property type="entry name" value="CONNECTIVE TISSUE GROWTH FACTOR-RELATED"/>
    <property type="match status" value="1"/>
</dbReference>
<dbReference type="Pfam" id="PF00219">
    <property type="entry name" value="IGFBP"/>
    <property type="match status" value="1"/>
</dbReference>
<comment type="caution">
    <text evidence="7">The sequence shown here is derived from an EMBL/GenBank/DDBJ whole genome shotgun (WGS) entry which is preliminary data.</text>
</comment>
<dbReference type="GO" id="GO:0045597">
    <property type="term" value="P:positive regulation of cell differentiation"/>
    <property type="evidence" value="ECO:0007669"/>
    <property type="project" value="TreeGrafter"/>
</dbReference>
<evidence type="ECO:0000313" key="8">
    <source>
        <dbReference type="Proteomes" id="UP001497623"/>
    </source>
</evidence>
<sequence length="490" mass="54864">MSLDCGSGAVACELIAHCVSCSHYINGERWPDYFILLTSWQKPNSNCFAAIRAHCVYPCVCKNVVPHCPPGVPVIRDGCGCCWQCARQESEVCNGAALCDASKGLTCRYEQTVDATGICHRMVDMRCEINNKSYADGEVFLLDCRTQCSCQNGTYACVSLCPGESIPPSDQCHHPHLVTIEGQCCREWMCDTSPDKSVSQPICEPSSGRWSSCSSPACGAGLSVRWATGNSNCSPVNQTRLCQVRPCQLPKPQAQHRSSLETVMEVNTHYNRHHHRRRGHQCKATVRHIGTVRLRVGACVSERRYKPKACGNCHNTCCYIHTSTTIKVPFVCPLHANTDLQQLAEAAVESQRWSRTATPPPPRVPSVYDMMDEGQPILDPVITDFSPPAYHRYEQSNTDSYVVDKEYLINNGENLFIEDDAEYERIRSDNYEVVEHEVEWILRCKCDSFCPPSRENNERPYTVPSTGTRHRNTISLPLNFENVHPEGGYC</sequence>
<protein>
    <submittedName>
        <fullName evidence="7">Uncharacterized protein</fullName>
    </submittedName>
</protein>
<gene>
    <name evidence="7" type="ORF">MNOR_LOCUS25914</name>
</gene>
<dbReference type="GO" id="GO:0031012">
    <property type="term" value="C:extracellular matrix"/>
    <property type="evidence" value="ECO:0007669"/>
    <property type="project" value="TreeGrafter"/>
</dbReference>
<evidence type="ECO:0000313" key="7">
    <source>
        <dbReference type="EMBL" id="CAL4127743.1"/>
    </source>
</evidence>
<keyword evidence="4" id="KW-1015">Disulfide bond</keyword>
<keyword evidence="8" id="KW-1185">Reference proteome</keyword>
<keyword evidence="3" id="KW-0732">Signal</keyword>
<dbReference type="EMBL" id="CAXKWB010025261">
    <property type="protein sequence ID" value="CAL4127743.1"/>
    <property type="molecule type" value="Genomic_DNA"/>
</dbReference>
<evidence type="ECO:0000256" key="4">
    <source>
        <dbReference type="ARBA" id="ARBA00023157"/>
    </source>
</evidence>
<dbReference type="PROSITE" id="PS50184">
    <property type="entry name" value="VWFC_2"/>
    <property type="match status" value="1"/>
</dbReference>
<dbReference type="InterPro" id="IPR017891">
    <property type="entry name" value="Insulin_GF-bd_Cys-rich_CS"/>
</dbReference>
<dbReference type="InterPro" id="IPR001007">
    <property type="entry name" value="VWF_dom"/>
</dbReference>
<organism evidence="7 8">
    <name type="scientific">Meganyctiphanes norvegica</name>
    <name type="common">Northern krill</name>
    <name type="synonym">Thysanopoda norvegica</name>
    <dbReference type="NCBI Taxonomy" id="48144"/>
    <lineage>
        <taxon>Eukaryota</taxon>
        <taxon>Metazoa</taxon>
        <taxon>Ecdysozoa</taxon>
        <taxon>Arthropoda</taxon>
        <taxon>Crustacea</taxon>
        <taxon>Multicrustacea</taxon>
        <taxon>Malacostraca</taxon>
        <taxon>Eumalacostraca</taxon>
        <taxon>Eucarida</taxon>
        <taxon>Euphausiacea</taxon>
        <taxon>Euphausiidae</taxon>
        <taxon>Meganyctiphanes</taxon>
    </lineage>
</organism>
<proteinExistence type="predicted"/>
<dbReference type="GO" id="GO:0005615">
    <property type="term" value="C:extracellular space"/>
    <property type="evidence" value="ECO:0007669"/>
    <property type="project" value="TreeGrafter"/>
</dbReference>
<dbReference type="Proteomes" id="UP001497623">
    <property type="component" value="Unassembled WGS sequence"/>
</dbReference>
<dbReference type="PROSITE" id="PS51323">
    <property type="entry name" value="IGFBP_N_2"/>
    <property type="match status" value="1"/>
</dbReference>
<dbReference type="PROSITE" id="PS00222">
    <property type="entry name" value="IGFBP_N_1"/>
    <property type="match status" value="1"/>
</dbReference>
<dbReference type="GO" id="GO:0008201">
    <property type="term" value="F:heparin binding"/>
    <property type="evidence" value="ECO:0007669"/>
    <property type="project" value="TreeGrafter"/>
</dbReference>
<dbReference type="PROSITE" id="PS01208">
    <property type="entry name" value="VWFC_1"/>
    <property type="match status" value="1"/>
</dbReference>
<accession>A0AAV2RJ40</accession>
<keyword evidence="2" id="KW-0964">Secreted</keyword>
<evidence type="ECO:0000259" key="5">
    <source>
        <dbReference type="PROSITE" id="PS50184"/>
    </source>
</evidence>
<comment type="subcellular location">
    <subcellularLocation>
        <location evidence="1">Secreted</location>
    </subcellularLocation>
</comment>
<dbReference type="AlphaFoldDB" id="A0AAV2RJ40"/>
<dbReference type="InterPro" id="IPR050941">
    <property type="entry name" value="CCN"/>
</dbReference>
<evidence type="ECO:0000256" key="2">
    <source>
        <dbReference type="ARBA" id="ARBA00022525"/>
    </source>
</evidence>
<evidence type="ECO:0000256" key="1">
    <source>
        <dbReference type="ARBA" id="ARBA00004613"/>
    </source>
</evidence>
<feature type="non-terminal residue" evidence="7">
    <location>
        <position position="490"/>
    </location>
</feature>
<dbReference type="SMART" id="SM00121">
    <property type="entry name" value="IB"/>
    <property type="match status" value="1"/>
</dbReference>
<dbReference type="Pfam" id="PF19035">
    <property type="entry name" value="TSP1_CCN"/>
    <property type="match status" value="1"/>
</dbReference>
<dbReference type="InterPro" id="IPR009030">
    <property type="entry name" value="Growth_fac_rcpt_cys_sf"/>
</dbReference>
<dbReference type="GO" id="GO:0005178">
    <property type="term" value="F:integrin binding"/>
    <property type="evidence" value="ECO:0007669"/>
    <property type="project" value="TreeGrafter"/>
</dbReference>
<reference evidence="7 8" key="1">
    <citation type="submission" date="2024-05" db="EMBL/GenBank/DDBJ databases">
        <authorList>
            <person name="Wallberg A."/>
        </authorList>
    </citation>
    <scope>NUCLEOTIDE SEQUENCE [LARGE SCALE GENOMIC DNA]</scope>
</reference>
<name>A0AAV2RJ40_MEGNR</name>
<dbReference type="SMART" id="SM00214">
    <property type="entry name" value="VWC"/>
    <property type="match status" value="1"/>
</dbReference>
<dbReference type="SUPFAM" id="SSF57184">
    <property type="entry name" value="Growth factor receptor domain"/>
    <property type="match status" value="1"/>
</dbReference>
<dbReference type="PANTHER" id="PTHR11348:SF17">
    <property type="entry name" value="CCN"/>
    <property type="match status" value="1"/>
</dbReference>
<evidence type="ECO:0000256" key="3">
    <source>
        <dbReference type="ARBA" id="ARBA00022729"/>
    </source>
</evidence>
<dbReference type="GO" id="GO:0007165">
    <property type="term" value="P:signal transduction"/>
    <property type="evidence" value="ECO:0007669"/>
    <property type="project" value="InterPro"/>
</dbReference>
<feature type="domain" description="VWFC" evidence="5">
    <location>
        <begin position="125"/>
        <end position="191"/>
    </location>
</feature>
<evidence type="ECO:0000259" key="6">
    <source>
        <dbReference type="PROSITE" id="PS51323"/>
    </source>
</evidence>
<dbReference type="InterPro" id="IPR043973">
    <property type="entry name" value="TSP1_CCN"/>
</dbReference>
<dbReference type="GO" id="GO:0007155">
    <property type="term" value="P:cell adhesion"/>
    <property type="evidence" value="ECO:0007669"/>
    <property type="project" value="TreeGrafter"/>
</dbReference>
<dbReference type="InterPro" id="IPR000867">
    <property type="entry name" value="IGFBP-like"/>
</dbReference>
<dbReference type="SUPFAM" id="SSF57603">
    <property type="entry name" value="FnI-like domain"/>
    <property type="match status" value="1"/>
</dbReference>
<feature type="domain" description="IGFBP N-terminal" evidence="6">
    <location>
        <begin position="51"/>
        <end position="122"/>
    </location>
</feature>